<protein>
    <submittedName>
        <fullName evidence="1">Uncharacterized protein</fullName>
    </submittedName>
</protein>
<dbReference type="STRING" id="1802668.A2831_03605"/>
<dbReference type="EMBL" id="MGJI01000004">
    <property type="protein sequence ID" value="OGN05728.1"/>
    <property type="molecule type" value="Genomic_DNA"/>
</dbReference>
<evidence type="ECO:0000313" key="1">
    <source>
        <dbReference type="EMBL" id="OGN05728.1"/>
    </source>
</evidence>
<comment type="caution">
    <text evidence="1">The sequence shown here is derived from an EMBL/GenBank/DDBJ whole genome shotgun (WGS) entry which is preliminary data.</text>
</comment>
<sequence length="223" mass="25439">MPTVASGMHALALTQEIFRFHDILLMEFIVYQCEEKPHFTEAKKINPKATRSVAKALQHTPDFTEPTIFIQNLEGFETVGERLTNLKEIDASSVNVASYLNDKKKPRIHEAMKVVSKVKTRNGIYHIPLLDLDIPVSEGGPVLAEEVFRELGIKHGAILNSGASYHGWGLELLTDYEWRYFMARALLLDRIDRRWIGHRLLDGQANLRISEKRGKIPEVVYAF</sequence>
<dbReference type="Pfam" id="PF24387">
    <property type="entry name" value="AEP-like"/>
    <property type="match status" value="1"/>
</dbReference>
<gene>
    <name evidence="1" type="ORF">A2831_03605</name>
</gene>
<dbReference type="AlphaFoldDB" id="A0A1F8EZ12"/>
<dbReference type="InterPro" id="IPR056250">
    <property type="entry name" value="AEP-like"/>
</dbReference>
<dbReference type="Proteomes" id="UP000177507">
    <property type="component" value="Unassembled WGS sequence"/>
</dbReference>
<accession>A0A1F8EZ12</accession>
<proteinExistence type="predicted"/>
<name>A0A1F8EZ12_9BACT</name>
<organism evidence="1 2">
    <name type="scientific">Candidatus Yanofskybacteria bacterium RIFCSPHIGHO2_01_FULL_44_17</name>
    <dbReference type="NCBI Taxonomy" id="1802668"/>
    <lineage>
        <taxon>Bacteria</taxon>
        <taxon>Candidatus Yanofskyibacteriota</taxon>
    </lineage>
</organism>
<evidence type="ECO:0000313" key="2">
    <source>
        <dbReference type="Proteomes" id="UP000177507"/>
    </source>
</evidence>
<reference evidence="1 2" key="1">
    <citation type="journal article" date="2016" name="Nat. Commun.">
        <title>Thousands of microbial genomes shed light on interconnected biogeochemical processes in an aquifer system.</title>
        <authorList>
            <person name="Anantharaman K."/>
            <person name="Brown C.T."/>
            <person name="Hug L.A."/>
            <person name="Sharon I."/>
            <person name="Castelle C.J."/>
            <person name="Probst A.J."/>
            <person name="Thomas B.C."/>
            <person name="Singh A."/>
            <person name="Wilkins M.J."/>
            <person name="Karaoz U."/>
            <person name="Brodie E.L."/>
            <person name="Williams K.H."/>
            <person name="Hubbard S.S."/>
            <person name="Banfield J.F."/>
        </authorList>
    </citation>
    <scope>NUCLEOTIDE SEQUENCE [LARGE SCALE GENOMIC DNA]</scope>
</reference>